<feature type="domain" description="Transposase IS110-like N-terminal" evidence="1">
    <location>
        <begin position="12"/>
        <end position="170"/>
    </location>
</feature>
<dbReference type="EMBL" id="CP025746">
    <property type="protein sequence ID" value="QAA32815.1"/>
    <property type="molecule type" value="Genomic_DNA"/>
</dbReference>
<dbReference type="NCBIfam" id="NF033542">
    <property type="entry name" value="transpos_IS110"/>
    <property type="match status" value="1"/>
</dbReference>
<dbReference type="AlphaFoldDB" id="A0A3R5U671"/>
<evidence type="ECO:0000259" key="1">
    <source>
        <dbReference type="Pfam" id="PF01548"/>
    </source>
</evidence>
<dbReference type="PANTHER" id="PTHR33055:SF13">
    <property type="entry name" value="TRANSPOSASE"/>
    <property type="match status" value="1"/>
</dbReference>
<organism evidence="3 4">
    <name type="scientific">Clostridium manihotivorum</name>
    <dbReference type="NCBI Taxonomy" id="2320868"/>
    <lineage>
        <taxon>Bacteria</taxon>
        <taxon>Bacillati</taxon>
        <taxon>Bacillota</taxon>
        <taxon>Clostridia</taxon>
        <taxon>Eubacteriales</taxon>
        <taxon>Clostridiaceae</taxon>
        <taxon>Clostridium</taxon>
    </lineage>
</organism>
<dbReference type="RefSeq" id="WP_128213554.1">
    <property type="nucleotide sequence ID" value="NZ_CP025746.1"/>
</dbReference>
<sequence length="424" mass="47890">MKKADYLSTLFVGIDIGARQNVVSAINFEQEFLIKMKPVPNTQPGADQLESMLVKILENSAFKTVIIGLESTSFYGVHIANFLSASEKLMPYKPYVYCLNPKEVANYKDSFNALDKNDGIDSFVIADFARVGRIHTEPWRGSQYLALQRLTRHRLHIVECLTREKTYMLSNVFLKFSEFALLQGDEHPFSNKYGATASSILTDFLSSEDIANASIEELVEFVNTKSRKRISDPQMTAEVLQQAARNSYRLDKCLYEPLTTSIACSFNCIQAFEKELSTINRAIEKAVMGMNPVEYQILLSIPGFGPVYSSGILAELGSAQAFPNNDAIAKYAGIVWKENQSGSFKAENTPMNKAGNRYLRYYLIEAAGSVIRHIPEYQEFYQKKFAEVTTHQHKRALALTSRKMIRMIFGLLAKNQLYSSNRVD</sequence>
<dbReference type="Pfam" id="PF01548">
    <property type="entry name" value="DEDD_Tnp_IS110"/>
    <property type="match status" value="1"/>
</dbReference>
<evidence type="ECO:0000313" key="4">
    <source>
        <dbReference type="Proteomes" id="UP000286268"/>
    </source>
</evidence>
<dbReference type="PANTHER" id="PTHR33055">
    <property type="entry name" value="TRANSPOSASE FOR INSERTION SEQUENCE ELEMENT IS1111A"/>
    <property type="match status" value="1"/>
</dbReference>
<keyword evidence="4" id="KW-1185">Reference proteome</keyword>
<protein>
    <submittedName>
        <fullName evidence="3">IS110 family transposase</fullName>
    </submittedName>
</protein>
<reference evidence="3 4" key="1">
    <citation type="submission" date="2018-01" db="EMBL/GenBank/DDBJ databases">
        <title>Genome Sequencing and Assembly of Anaerobacter polyendosporus strain CT4.</title>
        <authorList>
            <person name="Tachaapaikoon C."/>
            <person name="Sutheeworapong S."/>
            <person name="Jenjaroenpun P."/>
            <person name="Wongsurawat T."/>
            <person name="Nookeaw I."/>
            <person name="Cheawchanlertfa P."/>
            <person name="Kosugi A."/>
            <person name="Cheevadhanarak S."/>
            <person name="Ratanakhanokchai K."/>
        </authorList>
    </citation>
    <scope>NUCLEOTIDE SEQUENCE [LARGE SCALE GENOMIC DNA]</scope>
    <source>
        <strain evidence="3 4">CT4</strain>
    </source>
</reference>
<proteinExistence type="predicted"/>
<name>A0A3R5U671_9CLOT</name>
<dbReference type="GO" id="GO:0003677">
    <property type="term" value="F:DNA binding"/>
    <property type="evidence" value="ECO:0007669"/>
    <property type="project" value="InterPro"/>
</dbReference>
<dbReference type="OrthoDB" id="9811278at2"/>
<gene>
    <name evidence="3" type="ORF">C1I91_14835</name>
</gene>
<dbReference type="Proteomes" id="UP000286268">
    <property type="component" value="Chromosome"/>
</dbReference>
<accession>A0A3R5U671</accession>
<dbReference type="KEGG" id="cmah:C1I91_14835"/>
<dbReference type="Pfam" id="PF02371">
    <property type="entry name" value="Transposase_20"/>
    <property type="match status" value="1"/>
</dbReference>
<dbReference type="InterPro" id="IPR047650">
    <property type="entry name" value="Transpos_IS110"/>
</dbReference>
<evidence type="ECO:0000259" key="2">
    <source>
        <dbReference type="Pfam" id="PF02371"/>
    </source>
</evidence>
<dbReference type="InterPro" id="IPR003346">
    <property type="entry name" value="Transposase_20"/>
</dbReference>
<dbReference type="GO" id="GO:0006313">
    <property type="term" value="P:DNA transposition"/>
    <property type="evidence" value="ECO:0007669"/>
    <property type="project" value="InterPro"/>
</dbReference>
<feature type="domain" description="Transposase IS116/IS110/IS902 C-terminal" evidence="2">
    <location>
        <begin position="296"/>
        <end position="382"/>
    </location>
</feature>
<evidence type="ECO:0000313" key="3">
    <source>
        <dbReference type="EMBL" id="QAA32815.1"/>
    </source>
</evidence>
<dbReference type="GO" id="GO:0004803">
    <property type="term" value="F:transposase activity"/>
    <property type="evidence" value="ECO:0007669"/>
    <property type="project" value="InterPro"/>
</dbReference>
<dbReference type="InterPro" id="IPR002525">
    <property type="entry name" value="Transp_IS110-like_N"/>
</dbReference>